<dbReference type="GeneTree" id="ENSGT00940000161415"/>
<organism evidence="12 13">
    <name type="scientific">Leptobrachium leishanense</name>
    <name type="common">Leishan spiny toad</name>
    <dbReference type="NCBI Taxonomy" id="445787"/>
    <lineage>
        <taxon>Eukaryota</taxon>
        <taxon>Metazoa</taxon>
        <taxon>Chordata</taxon>
        <taxon>Craniata</taxon>
        <taxon>Vertebrata</taxon>
        <taxon>Euteleostomi</taxon>
        <taxon>Amphibia</taxon>
        <taxon>Batrachia</taxon>
        <taxon>Anura</taxon>
        <taxon>Pelobatoidea</taxon>
        <taxon>Megophryidae</taxon>
        <taxon>Leptobrachium</taxon>
    </lineage>
</organism>
<dbReference type="PANTHER" id="PTHR13713">
    <property type="entry name" value="SIALYLTRANSFERASE"/>
    <property type="match status" value="1"/>
</dbReference>
<dbReference type="FunFam" id="3.90.1480.20:FF:000015">
    <property type="entry name" value="Lactosylceramide alpha-2,3-sialyltransferase"/>
    <property type="match status" value="1"/>
</dbReference>
<dbReference type="GO" id="GO:0008373">
    <property type="term" value="F:sialyltransferase activity"/>
    <property type="evidence" value="ECO:0007669"/>
    <property type="project" value="InterPro"/>
</dbReference>
<evidence type="ECO:0000256" key="6">
    <source>
        <dbReference type="ARBA" id="ARBA00022968"/>
    </source>
</evidence>
<evidence type="ECO:0000256" key="3">
    <source>
        <dbReference type="ARBA" id="ARBA00022676"/>
    </source>
</evidence>
<dbReference type="AlphaFoldDB" id="A0A8C5LTX5"/>
<dbReference type="OrthoDB" id="10264956at2759"/>
<evidence type="ECO:0000313" key="12">
    <source>
        <dbReference type="Ensembl" id="ENSLLEP00000002038.1"/>
    </source>
</evidence>
<sequence>MPPVVHTDRFSMYQGLIVLRKFLLVGIVCAALLHFMLHRFVQKKTMPTLATDSLKEYRTCYNEKFHLLLNITEVDPFLCEDFRKQSVTLGTNKLDLPYGTRRGERYLDQALKRLPKCSQPDEIKKHYKPLLLMNFRPLHFPICCKSSRVTADGKPGSLSMAISCKKCVVVGNGGVLRNSTLGKKIDSYDVIIRMNDGPVLGYEEDVGQKTTFRLCYPESIFSDALHYDPNTTVVLMMFKPHDAKWLSELLTNRRVSTYGFWRKPAMNLIYLPQQLRILNPFILRQVSQDILNFPTKFPKTEKPKHPTTGIIAITLAFHMCNEVHIAGFKYNLTSLNTTLHYYGNETMSVMAQNEYHNISAEQMFLRDLVERHTITNLT</sequence>
<reference evidence="12" key="2">
    <citation type="submission" date="2025-09" db="UniProtKB">
        <authorList>
            <consortium name="Ensembl"/>
        </authorList>
    </citation>
    <scope>IDENTIFICATION</scope>
</reference>
<evidence type="ECO:0000256" key="10">
    <source>
        <dbReference type="ARBA" id="ARBA00023180"/>
    </source>
</evidence>
<protein>
    <submittedName>
        <fullName evidence="12">ST3 beta-galactoside alpha-2,3-sialyltransferase 6</fullName>
    </submittedName>
</protein>
<evidence type="ECO:0000256" key="4">
    <source>
        <dbReference type="ARBA" id="ARBA00022679"/>
    </source>
</evidence>
<dbReference type="InterPro" id="IPR001675">
    <property type="entry name" value="Glyco_trans_29"/>
</dbReference>
<feature type="transmembrane region" description="Helical" evidence="11">
    <location>
        <begin position="12"/>
        <end position="37"/>
    </location>
</feature>
<dbReference type="Gene3D" id="3.90.1480.20">
    <property type="entry name" value="Glycosyl transferase family 29"/>
    <property type="match status" value="1"/>
</dbReference>
<evidence type="ECO:0000256" key="2">
    <source>
        <dbReference type="ARBA" id="ARBA00006003"/>
    </source>
</evidence>
<name>A0A8C5LTX5_9ANUR</name>
<dbReference type="GO" id="GO:0000139">
    <property type="term" value="C:Golgi membrane"/>
    <property type="evidence" value="ECO:0007669"/>
    <property type="project" value="UniProtKB-SubCell"/>
</dbReference>
<dbReference type="Pfam" id="PF00777">
    <property type="entry name" value="Glyco_transf_29"/>
    <property type="match status" value="1"/>
</dbReference>
<keyword evidence="5 11" id="KW-0812">Transmembrane</keyword>
<keyword evidence="8" id="KW-0333">Golgi apparatus</keyword>
<reference evidence="12" key="1">
    <citation type="submission" date="2025-08" db="UniProtKB">
        <authorList>
            <consortium name="Ensembl"/>
        </authorList>
    </citation>
    <scope>IDENTIFICATION</scope>
</reference>
<dbReference type="GO" id="GO:0009247">
    <property type="term" value="P:glycolipid biosynthetic process"/>
    <property type="evidence" value="ECO:0007669"/>
    <property type="project" value="TreeGrafter"/>
</dbReference>
<keyword evidence="9 11" id="KW-0472">Membrane</keyword>
<evidence type="ECO:0000256" key="7">
    <source>
        <dbReference type="ARBA" id="ARBA00022989"/>
    </source>
</evidence>
<proteinExistence type="inferred from homology"/>
<keyword evidence="10" id="KW-0325">Glycoprotein</keyword>
<evidence type="ECO:0000256" key="8">
    <source>
        <dbReference type="ARBA" id="ARBA00023034"/>
    </source>
</evidence>
<dbReference type="Proteomes" id="UP000694569">
    <property type="component" value="Unplaced"/>
</dbReference>
<keyword evidence="7 11" id="KW-1133">Transmembrane helix</keyword>
<evidence type="ECO:0000256" key="11">
    <source>
        <dbReference type="SAM" id="Phobius"/>
    </source>
</evidence>
<comment type="subcellular location">
    <subcellularLocation>
        <location evidence="1">Golgi apparatus membrane</location>
        <topology evidence="1">Single-pass type II membrane protein</topology>
    </subcellularLocation>
</comment>
<accession>A0A8C5LTX5</accession>
<keyword evidence="6" id="KW-0735">Signal-anchor</keyword>
<evidence type="ECO:0000256" key="5">
    <source>
        <dbReference type="ARBA" id="ARBA00022692"/>
    </source>
</evidence>
<keyword evidence="4" id="KW-0808">Transferase</keyword>
<evidence type="ECO:0000256" key="9">
    <source>
        <dbReference type="ARBA" id="ARBA00023136"/>
    </source>
</evidence>
<dbReference type="PANTHER" id="PTHR13713:SF8">
    <property type="entry name" value="TYPE 2 LACTOSAMINE ALPHA-2,3-SIALYLTRANSFERASE"/>
    <property type="match status" value="1"/>
</dbReference>
<dbReference type="Ensembl" id="ENSLLET00000002127.1">
    <property type="protein sequence ID" value="ENSLLEP00000002038.1"/>
    <property type="gene ID" value="ENSLLEG00000001316.1"/>
</dbReference>
<dbReference type="InterPro" id="IPR038578">
    <property type="entry name" value="GT29-like_sf"/>
</dbReference>
<comment type="similarity">
    <text evidence="2">Belongs to the glycosyltransferase 29 family.</text>
</comment>
<dbReference type="CDD" id="cd23984">
    <property type="entry name" value="GT29_ST3GAL6"/>
    <property type="match status" value="1"/>
</dbReference>
<dbReference type="InterPro" id="IPR051142">
    <property type="entry name" value="Glycosyltransferase_29"/>
</dbReference>
<evidence type="ECO:0000256" key="1">
    <source>
        <dbReference type="ARBA" id="ARBA00004323"/>
    </source>
</evidence>
<gene>
    <name evidence="12" type="primary">ST3GAL6</name>
</gene>
<keyword evidence="13" id="KW-1185">Reference proteome</keyword>
<evidence type="ECO:0000313" key="13">
    <source>
        <dbReference type="Proteomes" id="UP000694569"/>
    </source>
</evidence>
<keyword evidence="3" id="KW-0328">Glycosyltransferase</keyword>